<dbReference type="Gene3D" id="3.20.20.150">
    <property type="entry name" value="Divalent-metal-dependent TIM barrel enzymes"/>
    <property type="match status" value="1"/>
</dbReference>
<feature type="domain" description="Xylose isomerase-like TIM barrel" evidence="1">
    <location>
        <begin position="22"/>
        <end position="268"/>
    </location>
</feature>
<dbReference type="PANTHER" id="PTHR12110:SF41">
    <property type="entry name" value="INOSOSE DEHYDRATASE"/>
    <property type="match status" value="1"/>
</dbReference>
<reference evidence="2 3" key="1">
    <citation type="submission" date="2021-10" db="EMBL/GenBank/DDBJ databases">
        <title>Collection of gut derived symbiotic bacterial strains cultured from healthy donors.</title>
        <authorList>
            <person name="Lin H."/>
            <person name="Littmann E."/>
            <person name="Kohout C."/>
            <person name="Pamer E.G."/>
        </authorList>
    </citation>
    <scope>NUCLEOTIDE SEQUENCE [LARGE SCALE GENOMIC DNA]</scope>
    <source>
        <strain evidence="2 3">DFI.1.165</strain>
    </source>
</reference>
<dbReference type="Proteomes" id="UP001299546">
    <property type="component" value="Unassembled WGS sequence"/>
</dbReference>
<keyword evidence="3" id="KW-1185">Reference proteome</keyword>
<evidence type="ECO:0000313" key="3">
    <source>
        <dbReference type="Proteomes" id="UP001299546"/>
    </source>
</evidence>
<dbReference type="InterPro" id="IPR036237">
    <property type="entry name" value="Xyl_isomerase-like_sf"/>
</dbReference>
<keyword evidence="2" id="KW-0413">Isomerase</keyword>
<comment type="caution">
    <text evidence="2">The sequence shown here is derived from an EMBL/GenBank/DDBJ whole genome shotgun (WGS) entry which is preliminary data.</text>
</comment>
<dbReference type="EMBL" id="JAJCIS010000015">
    <property type="protein sequence ID" value="MCB7388819.1"/>
    <property type="molecule type" value="Genomic_DNA"/>
</dbReference>
<dbReference type="PANTHER" id="PTHR12110">
    <property type="entry name" value="HYDROXYPYRUVATE ISOMERASE"/>
    <property type="match status" value="1"/>
</dbReference>
<organism evidence="2 3">
    <name type="scientific">Bariatricus massiliensis</name>
    <dbReference type="NCBI Taxonomy" id="1745713"/>
    <lineage>
        <taxon>Bacteria</taxon>
        <taxon>Bacillati</taxon>
        <taxon>Bacillota</taxon>
        <taxon>Clostridia</taxon>
        <taxon>Lachnospirales</taxon>
        <taxon>Lachnospiraceae</taxon>
        <taxon>Bariatricus</taxon>
    </lineage>
</organism>
<dbReference type="RefSeq" id="WP_066738209.1">
    <property type="nucleotide sequence ID" value="NZ_JAJCIQ010000015.1"/>
</dbReference>
<protein>
    <submittedName>
        <fullName evidence="2">Sugar phosphate isomerase/epimerase</fullName>
    </submittedName>
</protein>
<sequence>MEHGIYYAYWEHEWTGDYIQYIKKAASLGFDILEIAAGPLPLYSDAQLLELRECAKEYGVRITVGYGPAPENNIASSDAGVRENALKFYTDLFKRMEKLHATLIGGALYSCWPVDYTKTVDKKGDVERGIEGMAKLGKIAAQCGINTLGMECLNRFENHVLNTAKEGVDFVKAVHQLEGEAKNVKVMLDTFHMNIEEQSIGEAIRTAGPLLGHFHTGECNRMVPGEGRIPWREIHDALRAIQYDGPIVMEPFVMPGGQIGQDIKVWRNMIPDISEKALDESAKKALYFQRYMLDYQ</sequence>
<proteinExistence type="predicted"/>
<accession>A0ABS8DKU4</accession>
<dbReference type="InterPro" id="IPR013022">
    <property type="entry name" value="Xyl_isomerase-like_TIM-brl"/>
</dbReference>
<name>A0ABS8DKU4_9FIRM</name>
<gene>
    <name evidence="2" type="ORF">LIZ65_16145</name>
</gene>
<evidence type="ECO:0000313" key="2">
    <source>
        <dbReference type="EMBL" id="MCB7388819.1"/>
    </source>
</evidence>
<dbReference type="SUPFAM" id="SSF51658">
    <property type="entry name" value="Xylose isomerase-like"/>
    <property type="match status" value="1"/>
</dbReference>
<dbReference type="GO" id="GO:0016853">
    <property type="term" value="F:isomerase activity"/>
    <property type="evidence" value="ECO:0007669"/>
    <property type="project" value="UniProtKB-KW"/>
</dbReference>
<dbReference type="InterPro" id="IPR050312">
    <property type="entry name" value="IolE/XylAMocC-like"/>
</dbReference>
<evidence type="ECO:0000259" key="1">
    <source>
        <dbReference type="Pfam" id="PF01261"/>
    </source>
</evidence>
<dbReference type="Pfam" id="PF01261">
    <property type="entry name" value="AP_endonuc_2"/>
    <property type="match status" value="1"/>
</dbReference>